<comment type="subcellular location">
    <subcellularLocation>
        <location evidence="1">Cytoplasm</location>
    </subcellularLocation>
</comment>
<dbReference type="GO" id="GO:0007051">
    <property type="term" value="P:spindle organization"/>
    <property type="evidence" value="ECO:0007669"/>
    <property type="project" value="TreeGrafter"/>
</dbReference>
<keyword evidence="9" id="KW-1185">Reference proteome</keyword>
<dbReference type="PANTHER" id="PTHR22706:SF1">
    <property type="entry name" value="ASSEMBLY FACTOR FOR SPINDLE MICROTUBULES"/>
    <property type="match status" value="1"/>
</dbReference>
<keyword evidence="7" id="KW-0732">Signal</keyword>
<comment type="caution">
    <text evidence="8">The sequence shown here is derived from an EMBL/GenBank/DDBJ whole genome shotgun (WGS) entry which is preliminary data.</text>
</comment>
<dbReference type="GO" id="GO:0051295">
    <property type="term" value="P:establishment of meiotic spindle localization"/>
    <property type="evidence" value="ECO:0007669"/>
    <property type="project" value="TreeGrafter"/>
</dbReference>
<evidence type="ECO:0000313" key="9">
    <source>
        <dbReference type="Proteomes" id="UP000186817"/>
    </source>
</evidence>
<dbReference type="AlphaFoldDB" id="A0A1Q9D4N1"/>
<feature type="region of interest" description="Disordered" evidence="5">
    <location>
        <begin position="688"/>
        <end position="707"/>
    </location>
</feature>
<keyword evidence="6" id="KW-0812">Transmembrane</keyword>
<dbReference type="CDD" id="cd23767">
    <property type="entry name" value="IQCD"/>
    <property type="match status" value="2"/>
</dbReference>
<dbReference type="PANTHER" id="PTHR22706">
    <property type="entry name" value="ASSEMBLY FACTOR FOR SPINDLE MICROTUBULES"/>
    <property type="match status" value="1"/>
</dbReference>
<name>A0A1Q9D4N1_SYMMI</name>
<feature type="transmembrane region" description="Helical" evidence="6">
    <location>
        <begin position="327"/>
        <end position="352"/>
    </location>
</feature>
<dbReference type="SMART" id="SM00015">
    <property type="entry name" value="IQ"/>
    <property type="match status" value="5"/>
</dbReference>
<evidence type="ECO:0000256" key="1">
    <source>
        <dbReference type="ARBA" id="ARBA00004496"/>
    </source>
</evidence>
<accession>A0A1Q9D4N1</accession>
<keyword evidence="3" id="KW-0677">Repeat</keyword>
<sequence>MLHYLTCMMLTGLTSYPFVTVFIEQRKPSDYVACTAEAACCFIRYFETSDMPATTVLNVERSAVNITNPASSWSSWLPMYVSVENGHGIRAASPSLSFFNSIPLLYAYLPAVFSFQVAKVAALPSNEYATRGYCQEPASLDSIRDHLAGGPCKNISLACVLLWALLKVLHDWALLSGKVEERLTLKIGIASWILQAVACVGAFLWAVGASEVFISTSVERESEGLACYYQLQPANVLWTLAPACLLWYTTQSKLTSLMLSVLHGDYLYAIVYDVPFRVVHATAPLHPTGSLLTIGLHGDRYRAPAPRPQLNSDEKRQLFYLLRKLRWTWIFVQHTIVATLASGPLFCMMMAVATTQEWSFQVMGVMKCAILLAAFSPLGLCLRFTYSASYWRNRVIQGDFCAILSDLSPLRDLFWYLLLWPCGIFSTLRVVPAFWRHSREEVLRECWTWSFHGIAVFVFLALLLDYVNRPVRLLIGYYDYGWWVSKDALQLLEQYPEWKHPTIPRPKAFDVDDNDEASPSAEEFLNHVDSVVTLQRYARGYLVRLRMWRDAIQTEQRLWAAVEIQRCWRGYMGRLRWEMEYERLWSRETAVKAFWRRKVEAATTIQRIWRGHRLRCQRYEQERHRQLVKIQSMSRTFLVRCRRFHLLARVMLVQRHWRKWLRYIPEAERARRRGRSLQRKAATIIQKSVRESQSQREGVASSELLEA</sequence>
<dbReference type="PROSITE" id="PS50096">
    <property type="entry name" value="IQ"/>
    <property type="match status" value="3"/>
</dbReference>
<dbReference type="GO" id="GO:0000278">
    <property type="term" value="P:mitotic cell cycle"/>
    <property type="evidence" value="ECO:0007669"/>
    <property type="project" value="TreeGrafter"/>
</dbReference>
<evidence type="ECO:0000256" key="4">
    <source>
        <dbReference type="ARBA" id="ARBA00022860"/>
    </source>
</evidence>
<feature type="transmembrane region" description="Helical" evidence="6">
    <location>
        <begin position="187"/>
        <end position="208"/>
    </location>
</feature>
<dbReference type="InterPro" id="IPR000048">
    <property type="entry name" value="IQ_motif_EF-hand-BS"/>
</dbReference>
<organism evidence="8 9">
    <name type="scientific">Symbiodinium microadriaticum</name>
    <name type="common">Dinoflagellate</name>
    <name type="synonym">Zooxanthella microadriatica</name>
    <dbReference type="NCBI Taxonomy" id="2951"/>
    <lineage>
        <taxon>Eukaryota</taxon>
        <taxon>Sar</taxon>
        <taxon>Alveolata</taxon>
        <taxon>Dinophyceae</taxon>
        <taxon>Suessiales</taxon>
        <taxon>Symbiodiniaceae</taxon>
        <taxon>Symbiodinium</taxon>
    </lineage>
</organism>
<keyword evidence="4" id="KW-0112">Calmodulin-binding</keyword>
<feature type="transmembrane region" description="Helical" evidence="6">
    <location>
        <begin position="447"/>
        <end position="467"/>
    </location>
</feature>
<evidence type="ECO:0000256" key="6">
    <source>
        <dbReference type="SAM" id="Phobius"/>
    </source>
</evidence>
<feature type="chain" id="PRO_5013045172" evidence="7">
    <location>
        <begin position="16"/>
        <end position="707"/>
    </location>
</feature>
<keyword evidence="2" id="KW-0963">Cytoplasm</keyword>
<keyword evidence="6" id="KW-0472">Membrane</keyword>
<evidence type="ECO:0000256" key="3">
    <source>
        <dbReference type="ARBA" id="ARBA00022737"/>
    </source>
</evidence>
<dbReference type="EMBL" id="LSRX01000726">
    <property type="protein sequence ID" value="OLP90138.1"/>
    <property type="molecule type" value="Genomic_DNA"/>
</dbReference>
<dbReference type="OrthoDB" id="441306at2759"/>
<feature type="transmembrane region" description="Helical" evidence="6">
    <location>
        <begin position="358"/>
        <end position="382"/>
    </location>
</feature>
<dbReference type="Pfam" id="PF00612">
    <property type="entry name" value="IQ"/>
    <property type="match status" value="3"/>
</dbReference>
<protein>
    <submittedName>
        <fullName evidence="8">Unconventional myosin-IXa</fullName>
    </submittedName>
</protein>
<dbReference type="GO" id="GO:0005737">
    <property type="term" value="C:cytoplasm"/>
    <property type="evidence" value="ECO:0007669"/>
    <property type="project" value="UniProtKB-SubCell"/>
</dbReference>
<feature type="signal peptide" evidence="7">
    <location>
        <begin position="1"/>
        <end position="15"/>
    </location>
</feature>
<evidence type="ECO:0000256" key="5">
    <source>
        <dbReference type="SAM" id="MobiDB-lite"/>
    </source>
</evidence>
<reference evidence="8 9" key="1">
    <citation type="submission" date="2016-02" db="EMBL/GenBank/DDBJ databases">
        <title>Genome analysis of coral dinoflagellate symbionts highlights evolutionary adaptations to a symbiotic lifestyle.</title>
        <authorList>
            <person name="Aranda M."/>
            <person name="Li Y."/>
            <person name="Liew Y.J."/>
            <person name="Baumgarten S."/>
            <person name="Simakov O."/>
            <person name="Wilson M."/>
            <person name="Piel J."/>
            <person name="Ashoor H."/>
            <person name="Bougouffa S."/>
            <person name="Bajic V.B."/>
            <person name="Ryu T."/>
            <person name="Ravasi T."/>
            <person name="Bayer T."/>
            <person name="Micklem G."/>
            <person name="Kim H."/>
            <person name="Bhak J."/>
            <person name="Lajeunesse T.C."/>
            <person name="Voolstra C.R."/>
        </authorList>
    </citation>
    <scope>NUCLEOTIDE SEQUENCE [LARGE SCALE GENOMIC DNA]</scope>
    <source>
        <strain evidence="8 9">CCMP2467</strain>
    </source>
</reference>
<dbReference type="GO" id="GO:0000922">
    <property type="term" value="C:spindle pole"/>
    <property type="evidence" value="ECO:0007669"/>
    <property type="project" value="TreeGrafter"/>
</dbReference>
<dbReference type="InterPro" id="IPR051185">
    <property type="entry name" value="ASPM"/>
</dbReference>
<keyword evidence="6" id="KW-1133">Transmembrane helix</keyword>
<evidence type="ECO:0000313" key="8">
    <source>
        <dbReference type="EMBL" id="OLP90138.1"/>
    </source>
</evidence>
<evidence type="ECO:0000256" key="2">
    <source>
        <dbReference type="ARBA" id="ARBA00022490"/>
    </source>
</evidence>
<gene>
    <name evidence="8" type="primary">Myo9a</name>
    <name evidence="8" type="ORF">AK812_SmicGene28305</name>
</gene>
<proteinExistence type="predicted"/>
<dbReference type="GO" id="GO:0005516">
    <property type="term" value="F:calmodulin binding"/>
    <property type="evidence" value="ECO:0007669"/>
    <property type="project" value="UniProtKB-KW"/>
</dbReference>
<dbReference type="Proteomes" id="UP000186817">
    <property type="component" value="Unassembled WGS sequence"/>
</dbReference>
<evidence type="ECO:0000256" key="7">
    <source>
        <dbReference type="SAM" id="SignalP"/>
    </source>
</evidence>
<dbReference type="Gene3D" id="1.20.5.190">
    <property type="match status" value="2"/>
</dbReference>